<dbReference type="AlphaFoldDB" id="A0AAW1MCS2"/>
<comment type="caution">
    <text evidence="1">The sequence shown here is derived from an EMBL/GenBank/DDBJ whole genome shotgun (WGS) entry which is preliminary data.</text>
</comment>
<organism evidence="1 2">
    <name type="scientific">Popillia japonica</name>
    <name type="common">Japanese beetle</name>
    <dbReference type="NCBI Taxonomy" id="7064"/>
    <lineage>
        <taxon>Eukaryota</taxon>
        <taxon>Metazoa</taxon>
        <taxon>Ecdysozoa</taxon>
        <taxon>Arthropoda</taxon>
        <taxon>Hexapoda</taxon>
        <taxon>Insecta</taxon>
        <taxon>Pterygota</taxon>
        <taxon>Neoptera</taxon>
        <taxon>Endopterygota</taxon>
        <taxon>Coleoptera</taxon>
        <taxon>Polyphaga</taxon>
        <taxon>Scarabaeiformia</taxon>
        <taxon>Scarabaeidae</taxon>
        <taxon>Rutelinae</taxon>
        <taxon>Popillia</taxon>
    </lineage>
</organism>
<accession>A0AAW1MCS2</accession>
<dbReference type="Proteomes" id="UP001458880">
    <property type="component" value="Unassembled WGS sequence"/>
</dbReference>
<evidence type="ECO:0000313" key="2">
    <source>
        <dbReference type="Proteomes" id="UP001458880"/>
    </source>
</evidence>
<keyword evidence="2" id="KW-1185">Reference proteome</keyword>
<proteinExistence type="predicted"/>
<protein>
    <submittedName>
        <fullName evidence="1">Uncharacterized protein</fullName>
    </submittedName>
</protein>
<name>A0AAW1MCS2_POPJA</name>
<dbReference type="EMBL" id="JASPKY010000063">
    <property type="protein sequence ID" value="KAK9744007.1"/>
    <property type="molecule type" value="Genomic_DNA"/>
</dbReference>
<gene>
    <name evidence="1" type="ORF">QE152_g8125</name>
</gene>
<evidence type="ECO:0000313" key="1">
    <source>
        <dbReference type="EMBL" id="KAK9744007.1"/>
    </source>
</evidence>
<sequence length="99" mass="10834">MNVIPARIQNKWRSLKSKKSTKTSPLLEGVDALPPKVCIEVEEDLTNDDIGVVLSSNSRMTGSVNGAYSVTSVFEIKNAIEGAFSTESAPKRRKLKLKI</sequence>
<reference evidence="1 2" key="1">
    <citation type="journal article" date="2024" name="BMC Genomics">
        <title>De novo assembly and annotation of Popillia japonica's genome with initial clues to its potential as an invasive pest.</title>
        <authorList>
            <person name="Cucini C."/>
            <person name="Boschi S."/>
            <person name="Funari R."/>
            <person name="Cardaioli E."/>
            <person name="Iannotti N."/>
            <person name="Marturano G."/>
            <person name="Paoli F."/>
            <person name="Bruttini M."/>
            <person name="Carapelli A."/>
            <person name="Frati F."/>
            <person name="Nardi F."/>
        </authorList>
    </citation>
    <scope>NUCLEOTIDE SEQUENCE [LARGE SCALE GENOMIC DNA]</scope>
    <source>
        <strain evidence="1">DMR45628</strain>
    </source>
</reference>